<dbReference type="GO" id="GO:0004650">
    <property type="term" value="F:polygalacturonase activity"/>
    <property type="evidence" value="ECO:0007669"/>
    <property type="project" value="InterPro"/>
</dbReference>
<keyword evidence="3" id="KW-0326">Glycosidase</keyword>
<dbReference type="Pfam" id="PF00295">
    <property type="entry name" value="Glyco_hydro_28"/>
    <property type="match status" value="1"/>
</dbReference>
<dbReference type="Proteomes" id="UP000001903">
    <property type="component" value="Plasmid pHTUR02"/>
</dbReference>
<evidence type="ECO:0000256" key="3">
    <source>
        <dbReference type="ARBA" id="ARBA00023295"/>
    </source>
</evidence>
<dbReference type="EMBL" id="CP001862">
    <property type="protein sequence ID" value="ADB63562.1"/>
    <property type="molecule type" value="Genomic_DNA"/>
</dbReference>
<dbReference type="SMART" id="SM00710">
    <property type="entry name" value="PbH1"/>
    <property type="match status" value="6"/>
</dbReference>
<dbReference type="SUPFAM" id="SSF51126">
    <property type="entry name" value="Pectin lyase-like"/>
    <property type="match status" value="1"/>
</dbReference>
<dbReference type="PROSITE" id="PS00502">
    <property type="entry name" value="POLYGALACTURONASE"/>
    <property type="match status" value="1"/>
</dbReference>
<evidence type="ECO:0000256" key="4">
    <source>
        <dbReference type="SAM" id="MobiDB-lite"/>
    </source>
</evidence>
<evidence type="ECO:0000313" key="7">
    <source>
        <dbReference type="Proteomes" id="UP000001903"/>
    </source>
</evidence>
<feature type="domain" description="Rhamnogalacturonase A/B/Epimerase-like pectate lyase" evidence="5">
    <location>
        <begin position="35"/>
        <end position="88"/>
    </location>
</feature>
<dbReference type="Pfam" id="PF12708">
    <property type="entry name" value="Pect-lyase_RHGA_epim"/>
    <property type="match status" value="1"/>
</dbReference>
<keyword evidence="6" id="KW-0614">Plasmid</keyword>
<proteinExistence type="inferred from homology"/>
<protein>
    <submittedName>
        <fullName evidence="6">Glycoside hydrolase family 28</fullName>
    </submittedName>
</protein>
<keyword evidence="2 6" id="KW-0378">Hydrolase</keyword>
<reference evidence="6 7" key="1">
    <citation type="journal article" date="2010" name="Stand. Genomic Sci.">
        <title>Complete genome sequence of Haloterrigena turkmenica type strain (4k).</title>
        <authorList>
            <person name="Saunders E."/>
            <person name="Tindall B.J."/>
            <person name="Fahnrich R."/>
            <person name="Lapidus A."/>
            <person name="Copeland A."/>
            <person name="Del Rio T.G."/>
            <person name="Lucas S."/>
            <person name="Chen F."/>
            <person name="Tice H."/>
            <person name="Cheng J.F."/>
            <person name="Han C."/>
            <person name="Detter J.C."/>
            <person name="Bruce D."/>
            <person name="Goodwin L."/>
            <person name="Chain P."/>
            <person name="Pitluck S."/>
            <person name="Pati A."/>
            <person name="Ivanova N."/>
            <person name="Mavromatis K."/>
            <person name="Chen A."/>
            <person name="Palaniappan K."/>
            <person name="Land M."/>
            <person name="Hauser L."/>
            <person name="Chang Y.J."/>
            <person name="Jeffries C.D."/>
            <person name="Brettin T."/>
            <person name="Rohde M."/>
            <person name="Goker M."/>
            <person name="Bristow J."/>
            <person name="Eisen J.A."/>
            <person name="Markowitz V."/>
            <person name="Hugenholtz P."/>
            <person name="Klenk H.P."/>
            <person name="Kyrpides N.C."/>
        </authorList>
    </citation>
    <scope>NUCLEOTIDE SEQUENCE [LARGE SCALE GENOMIC DNA]</scope>
    <source>
        <strain evidence="7">ATCC 51198 / DSM 5511 / JCM 9101 / NCIMB 13204 / VKM B-1734 / 4k</strain>
    </source>
</reference>
<name>D2S2G5_HALTV</name>
<dbReference type="PANTHER" id="PTHR31339">
    <property type="entry name" value="PECTIN LYASE-RELATED"/>
    <property type="match status" value="1"/>
</dbReference>
<feature type="compositionally biased region" description="Acidic residues" evidence="4">
    <location>
        <begin position="526"/>
        <end position="541"/>
    </location>
</feature>
<evidence type="ECO:0000256" key="2">
    <source>
        <dbReference type="ARBA" id="ARBA00022801"/>
    </source>
</evidence>
<evidence type="ECO:0000313" key="6">
    <source>
        <dbReference type="EMBL" id="ADB63562.1"/>
    </source>
</evidence>
<dbReference type="Gene3D" id="2.160.20.10">
    <property type="entry name" value="Single-stranded right-handed beta-helix, Pectin lyase-like"/>
    <property type="match status" value="1"/>
</dbReference>
<dbReference type="GO" id="GO:0005975">
    <property type="term" value="P:carbohydrate metabolic process"/>
    <property type="evidence" value="ECO:0007669"/>
    <property type="project" value="InterPro"/>
</dbReference>
<evidence type="ECO:0000259" key="5">
    <source>
        <dbReference type="Pfam" id="PF12708"/>
    </source>
</evidence>
<organism evidence="6 7">
    <name type="scientific">Haloterrigena turkmenica (strain ATCC 51198 / DSM 5511 / JCM 9101 / NCIMB 13204 / VKM B-1734 / 4k)</name>
    <name type="common">Halococcus turkmenicus</name>
    <dbReference type="NCBI Taxonomy" id="543526"/>
    <lineage>
        <taxon>Archaea</taxon>
        <taxon>Methanobacteriati</taxon>
        <taxon>Methanobacteriota</taxon>
        <taxon>Stenosarchaea group</taxon>
        <taxon>Halobacteria</taxon>
        <taxon>Halobacteriales</taxon>
        <taxon>Natrialbaceae</taxon>
        <taxon>Haloterrigena</taxon>
    </lineage>
</organism>
<dbReference type="CAZy" id="GH28">
    <property type="family name" value="Glycoside Hydrolase Family 28"/>
</dbReference>
<dbReference type="InterPro" id="IPR012334">
    <property type="entry name" value="Pectin_lyas_fold"/>
</dbReference>
<accession>D2S2G5</accession>
<keyword evidence="7" id="KW-1185">Reference proteome</keyword>
<dbReference type="PANTHER" id="PTHR31339:SF9">
    <property type="entry name" value="PLASMIN AND FIBRONECTIN-BINDING PROTEIN A"/>
    <property type="match status" value="1"/>
</dbReference>
<dbReference type="InterPro" id="IPR051801">
    <property type="entry name" value="GH28_Enzymes"/>
</dbReference>
<feature type="region of interest" description="Disordered" evidence="4">
    <location>
        <begin position="519"/>
        <end position="541"/>
    </location>
</feature>
<comment type="similarity">
    <text evidence="1">Belongs to the glycosyl hydrolase 28 family.</text>
</comment>
<dbReference type="AlphaFoldDB" id="D2S2G5"/>
<dbReference type="InterPro" id="IPR024535">
    <property type="entry name" value="RHGA/B-epi-like_pectate_lyase"/>
</dbReference>
<dbReference type="HOGENOM" id="CLU_016031_8_3_2"/>
<sequence>MSGIAGQRRPADDATFISVLRNTQTMAAPETDGFDIREYGATGDSDALDTEAIQTALDECAESGGTVYVPSGTYVTGPLRVGDQTTLHLDAGATLQFVGDYEAFPTVQSRWEGWNQYGFHPCLLVDDAENVSITGRGTIDGGGEYWWQFYDAPESEIPDGLQERLAEFEEKNEKQDDVSSFTHRPPLFQISESENVSVSGVTLENSPFWNTHVVYSENVTITDVNIANPADAPNGDGIDIDSSRYVRISDTYINAGDDAICIKSGKNAEGREVGEPASQITVTNCTVEAGHGGVVIGSEMSGDVRDVTVSNCTFTDTDRGVRIKTARDRGGVVEDLRFDNIVMRRIACPFTINGYYFMPLDSDSEPVDEGTPMVRNVSFTNITARQVETAGFFAGLPEQYFEGISFNDVQIDATRPLDATDLDPAMAYDYEQTHALFCKSIADISFTDVRIRTPGGPAMQFEDTEDVTIDGLRVPDDQDAPVVSLTNVDRTRVRGCAPQSEGPFLEAGGSETREISFAGNHGSLADDTEIADDSDATIDRS</sequence>
<dbReference type="InterPro" id="IPR006626">
    <property type="entry name" value="PbH1"/>
</dbReference>
<geneLocation type="plasmid" evidence="6 7">
    <name>pHTUR02</name>
</geneLocation>
<dbReference type="InterPro" id="IPR000743">
    <property type="entry name" value="Glyco_hydro_28"/>
</dbReference>
<dbReference type="InterPro" id="IPR011050">
    <property type="entry name" value="Pectin_lyase_fold/virulence"/>
</dbReference>
<evidence type="ECO:0000256" key="1">
    <source>
        <dbReference type="ARBA" id="ARBA00008834"/>
    </source>
</evidence>
<gene>
    <name evidence="6" type="ordered locus">Htur_4790</name>
</gene>
<dbReference type="KEGG" id="htu:Htur_4790"/>